<accession>A0AAN9U2K5</accession>
<keyword evidence="2" id="KW-1185">Reference proteome</keyword>
<evidence type="ECO:0000313" key="2">
    <source>
        <dbReference type="Proteomes" id="UP001320420"/>
    </source>
</evidence>
<gene>
    <name evidence="1" type="ORF">SLS62_011434</name>
</gene>
<organism evidence="1 2">
    <name type="scientific">Diatrype stigma</name>
    <dbReference type="NCBI Taxonomy" id="117547"/>
    <lineage>
        <taxon>Eukaryota</taxon>
        <taxon>Fungi</taxon>
        <taxon>Dikarya</taxon>
        <taxon>Ascomycota</taxon>
        <taxon>Pezizomycotina</taxon>
        <taxon>Sordariomycetes</taxon>
        <taxon>Xylariomycetidae</taxon>
        <taxon>Xylariales</taxon>
        <taxon>Diatrypaceae</taxon>
        <taxon>Diatrype</taxon>
    </lineage>
</organism>
<name>A0AAN9U2K5_9PEZI</name>
<dbReference type="Proteomes" id="UP001320420">
    <property type="component" value="Unassembled WGS sequence"/>
</dbReference>
<dbReference type="EMBL" id="JAKJXP020000235">
    <property type="protein sequence ID" value="KAK7737394.1"/>
    <property type="molecule type" value="Genomic_DNA"/>
</dbReference>
<comment type="caution">
    <text evidence="1">The sequence shown here is derived from an EMBL/GenBank/DDBJ whole genome shotgun (WGS) entry which is preliminary data.</text>
</comment>
<proteinExistence type="predicted"/>
<sequence>MNGHQDPTALHRAAIVEEVEVMVAVDKHVQTAPVGQATWFAGSTHDGGATILIIQAESDQEVLLGPDEWDQFRPELEALADEDDHDGLVKTFAGCKWAFYDTAHPQNHLTYDPEEDNVVDDWNLLLAKIDLREYSKVNHLFFDESSELKSSQHSG</sequence>
<protein>
    <submittedName>
        <fullName evidence="1">Uncharacterized protein</fullName>
    </submittedName>
</protein>
<dbReference type="AlphaFoldDB" id="A0AAN9U2K5"/>
<reference evidence="1 2" key="1">
    <citation type="submission" date="2024-02" db="EMBL/GenBank/DDBJ databases">
        <title>De novo assembly and annotation of 12 fungi associated with fruit tree decline syndrome in Ontario, Canada.</title>
        <authorList>
            <person name="Sulman M."/>
            <person name="Ellouze W."/>
            <person name="Ilyukhin E."/>
        </authorList>
    </citation>
    <scope>NUCLEOTIDE SEQUENCE [LARGE SCALE GENOMIC DNA]</scope>
    <source>
        <strain evidence="1 2">M11/M66-122</strain>
    </source>
</reference>
<evidence type="ECO:0000313" key="1">
    <source>
        <dbReference type="EMBL" id="KAK7737394.1"/>
    </source>
</evidence>